<evidence type="ECO:0000313" key="2">
    <source>
        <dbReference type="EMBL" id="PKI46216.1"/>
    </source>
</evidence>
<proteinExistence type="predicted"/>
<protein>
    <submittedName>
        <fullName evidence="2">Uncharacterized protein</fullName>
    </submittedName>
</protein>
<evidence type="ECO:0000256" key="1">
    <source>
        <dbReference type="SAM" id="MobiDB-lite"/>
    </source>
</evidence>
<comment type="caution">
    <text evidence="2">The sequence shown here is derived from an EMBL/GenBank/DDBJ whole genome shotgun (WGS) entry which is preliminary data.</text>
</comment>
<keyword evidence="3" id="KW-1185">Reference proteome</keyword>
<feature type="region of interest" description="Disordered" evidence="1">
    <location>
        <begin position="39"/>
        <end position="71"/>
    </location>
</feature>
<name>A0A2I0IRY9_PUNGR</name>
<evidence type="ECO:0000313" key="3">
    <source>
        <dbReference type="Proteomes" id="UP000233551"/>
    </source>
</evidence>
<gene>
    <name evidence="2" type="ORF">CRG98_033388</name>
</gene>
<dbReference type="AlphaFoldDB" id="A0A2I0IRY9"/>
<accession>A0A2I0IRY9</accession>
<dbReference type="Proteomes" id="UP000233551">
    <property type="component" value="Unassembled WGS sequence"/>
</dbReference>
<reference evidence="2 3" key="1">
    <citation type="submission" date="2017-11" db="EMBL/GenBank/DDBJ databases">
        <title>De-novo sequencing of pomegranate (Punica granatum L.) genome.</title>
        <authorList>
            <person name="Akparov Z."/>
            <person name="Amiraslanov A."/>
            <person name="Hajiyeva S."/>
            <person name="Abbasov M."/>
            <person name="Kaur K."/>
            <person name="Hamwieh A."/>
            <person name="Solovyev V."/>
            <person name="Salamov A."/>
            <person name="Braich B."/>
            <person name="Kosarev P."/>
            <person name="Mahmoud A."/>
            <person name="Hajiyev E."/>
            <person name="Babayeva S."/>
            <person name="Izzatullayeva V."/>
            <person name="Mammadov A."/>
            <person name="Mammadov A."/>
            <person name="Sharifova S."/>
            <person name="Ojaghi J."/>
            <person name="Eynullazada K."/>
            <person name="Bayramov B."/>
            <person name="Abdulazimova A."/>
            <person name="Shahmuradov I."/>
        </authorList>
    </citation>
    <scope>NUCLEOTIDE SEQUENCE [LARGE SCALE GENOMIC DNA]</scope>
    <source>
        <strain evidence="3">cv. AG2017</strain>
        <tissue evidence="2">Leaf</tissue>
    </source>
</reference>
<organism evidence="2 3">
    <name type="scientific">Punica granatum</name>
    <name type="common">Pomegranate</name>
    <dbReference type="NCBI Taxonomy" id="22663"/>
    <lineage>
        <taxon>Eukaryota</taxon>
        <taxon>Viridiplantae</taxon>
        <taxon>Streptophyta</taxon>
        <taxon>Embryophyta</taxon>
        <taxon>Tracheophyta</taxon>
        <taxon>Spermatophyta</taxon>
        <taxon>Magnoliopsida</taxon>
        <taxon>eudicotyledons</taxon>
        <taxon>Gunneridae</taxon>
        <taxon>Pentapetalae</taxon>
        <taxon>rosids</taxon>
        <taxon>malvids</taxon>
        <taxon>Myrtales</taxon>
        <taxon>Lythraceae</taxon>
        <taxon>Punica</taxon>
    </lineage>
</organism>
<feature type="compositionally biased region" description="Basic and acidic residues" evidence="1">
    <location>
        <begin position="39"/>
        <end position="50"/>
    </location>
</feature>
<dbReference type="EMBL" id="PGOL01002661">
    <property type="protein sequence ID" value="PKI46216.1"/>
    <property type="molecule type" value="Genomic_DNA"/>
</dbReference>
<sequence>MGFCYCRIYRGYAVRATLACDWHRLIPWTFQGCARTLKKPKDRETKEKGRGSGGCAVAPDPRRSRGTAGGYDGRIGLAEGVSGVGLTRVRESNELRELRKSREREAWIALRERVRPQRESWGVELREYADRSGAEGERGENELRDFREFELRFFFSGRISELRESAVPREFMNNKLQANSSMNKAVRELGSIPPMLAKRHERLGQSDNSGVRLLELKEKIH</sequence>